<feature type="compositionally biased region" description="Basic and acidic residues" evidence="1">
    <location>
        <begin position="419"/>
        <end position="429"/>
    </location>
</feature>
<dbReference type="AlphaFoldDB" id="A0A5C3PB86"/>
<evidence type="ECO:0000313" key="2">
    <source>
        <dbReference type="EMBL" id="TFK86582.1"/>
    </source>
</evidence>
<accession>A0A5C3PB86</accession>
<feature type="region of interest" description="Disordered" evidence="1">
    <location>
        <begin position="407"/>
        <end position="458"/>
    </location>
</feature>
<organism evidence="2 3">
    <name type="scientific">Polyporus arcularius HHB13444</name>
    <dbReference type="NCBI Taxonomy" id="1314778"/>
    <lineage>
        <taxon>Eukaryota</taxon>
        <taxon>Fungi</taxon>
        <taxon>Dikarya</taxon>
        <taxon>Basidiomycota</taxon>
        <taxon>Agaricomycotina</taxon>
        <taxon>Agaricomycetes</taxon>
        <taxon>Polyporales</taxon>
        <taxon>Polyporaceae</taxon>
        <taxon>Polyporus</taxon>
    </lineage>
</organism>
<dbReference type="Proteomes" id="UP000308197">
    <property type="component" value="Unassembled WGS sequence"/>
</dbReference>
<proteinExistence type="predicted"/>
<keyword evidence="3" id="KW-1185">Reference proteome</keyword>
<sequence>MYDITIVPPEVWLNIFTLACTDGGRTGSCVALSCKFLHAQSSRVRCHSVRLSSIESVEQFLTFARLRPKGQKPIVCHLSLTMLSGLKVRRAFLSSSYPGSDLTAEKQRQAEGKRRALQARFIDAANELFVLVAPTLRTLCITTGYFLPLAPLPCDMPVLEELTMMGSISTIKGTNKQSRLPMLKRFHLIPRSATADMDVRTTALTASALCTAPLTHIRLSHVSAYERPDLSSLLTRTLGVCRAEDYGTQDYGTQTLRDRAQAILPGTREVVVHTLIPDLGWCGNAHMVYLEESAAFEGFARACNDVDGLHVVALSRQQRNFRWNERLYNDWVSRIEGGGGCWVRDAAEETALEMRVAREGDVFHSMEDKIHSWSEDDFSGGDGGHHIKDALAYLLNAGECGGVVLDRGGADDPNVPHGNDPDELSRTDLRGYVGPSSPKGAVNRGSGRRGWRGKCTLM</sequence>
<name>A0A5C3PB86_9APHY</name>
<dbReference type="EMBL" id="ML211193">
    <property type="protein sequence ID" value="TFK86582.1"/>
    <property type="molecule type" value="Genomic_DNA"/>
</dbReference>
<dbReference type="InParanoid" id="A0A5C3PB86"/>
<protein>
    <submittedName>
        <fullName evidence="2">Uncharacterized protein</fullName>
    </submittedName>
</protein>
<reference evidence="2 3" key="1">
    <citation type="journal article" date="2019" name="Nat. Ecol. Evol.">
        <title>Megaphylogeny resolves global patterns of mushroom evolution.</title>
        <authorList>
            <person name="Varga T."/>
            <person name="Krizsan K."/>
            <person name="Foldi C."/>
            <person name="Dima B."/>
            <person name="Sanchez-Garcia M."/>
            <person name="Sanchez-Ramirez S."/>
            <person name="Szollosi G.J."/>
            <person name="Szarkandi J.G."/>
            <person name="Papp V."/>
            <person name="Albert L."/>
            <person name="Andreopoulos W."/>
            <person name="Angelini C."/>
            <person name="Antonin V."/>
            <person name="Barry K.W."/>
            <person name="Bougher N.L."/>
            <person name="Buchanan P."/>
            <person name="Buyck B."/>
            <person name="Bense V."/>
            <person name="Catcheside P."/>
            <person name="Chovatia M."/>
            <person name="Cooper J."/>
            <person name="Damon W."/>
            <person name="Desjardin D."/>
            <person name="Finy P."/>
            <person name="Geml J."/>
            <person name="Haridas S."/>
            <person name="Hughes K."/>
            <person name="Justo A."/>
            <person name="Karasinski D."/>
            <person name="Kautmanova I."/>
            <person name="Kiss B."/>
            <person name="Kocsube S."/>
            <person name="Kotiranta H."/>
            <person name="LaButti K.M."/>
            <person name="Lechner B.E."/>
            <person name="Liimatainen K."/>
            <person name="Lipzen A."/>
            <person name="Lukacs Z."/>
            <person name="Mihaltcheva S."/>
            <person name="Morgado L.N."/>
            <person name="Niskanen T."/>
            <person name="Noordeloos M.E."/>
            <person name="Ohm R.A."/>
            <person name="Ortiz-Santana B."/>
            <person name="Ovrebo C."/>
            <person name="Racz N."/>
            <person name="Riley R."/>
            <person name="Savchenko A."/>
            <person name="Shiryaev A."/>
            <person name="Soop K."/>
            <person name="Spirin V."/>
            <person name="Szebenyi C."/>
            <person name="Tomsovsky M."/>
            <person name="Tulloss R.E."/>
            <person name="Uehling J."/>
            <person name="Grigoriev I.V."/>
            <person name="Vagvolgyi C."/>
            <person name="Papp T."/>
            <person name="Martin F.M."/>
            <person name="Miettinen O."/>
            <person name="Hibbett D.S."/>
            <person name="Nagy L.G."/>
        </authorList>
    </citation>
    <scope>NUCLEOTIDE SEQUENCE [LARGE SCALE GENOMIC DNA]</scope>
    <source>
        <strain evidence="2 3">HHB13444</strain>
    </source>
</reference>
<gene>
    <name evidence="2" type="ORF">K466DRAFT_600207</name>
</gene>
<evidence type="ECO:0000256" key="1">
    <source>
        <dbReference type="SAM" id="MobiDB-lite"/>
    </source>
</evidence>
<evidence type="ECO:0000313" key="3">
    <source>
        <dbReference type="Proteomes" id="UP000308197"/>
    </source>
</evidence>